<evidence type="ECO:0000313" key="3">
    <source>
        <dbReference type="EMBL" id="AIA86750.1"/>
    </source>
</evidence>
<accession>A0A060C110</accession>
<protein>
    <submittedName>
        <fullName evidence="3">CAZy families GT2 protein</fullName>
    </submittedName>
</protein>
<feature type="transmembrane region" description="Helical" evidence="2">
    <location>
        <begin position="48"/>
        <end position="70"/>
    </location>
</feature>
<keyword evidence="2" id="KW-0812">Transmembrane</keyword>
<proteinExistence type="predicted"/>
<keyword evidence="2" id="KW-1133">Transmembrane helix</keyword>
<keyword evidence="2" id="KW-0472">Membrane</keyword>
<feature type="compositionally biased region" description="Basic residues" evidence="1">
    <location>
        <begin position="91"/>
        <end position="101"/>
    </location>
</feature>
<dbReference type="EMBL" id="KF119484">
    <property type="protein sequence ID" value="AIA86750.1"/>
    <property type="molecule type" value="Genomic_DNA"/>
</dbReference>
<evidence type="ECO:0000256" key="1">
    <source>
        <dbReference type="SAM" id="MobiDB-lite"/>
    </source>
</evidence>
<dbReference type="AlphaFoldDB" id="A0A060C110"/>
<evidence type="ECO:0000256" key="2">
    <source>
        <dbReference type="SAM" id="Phobius"/>
    </source>
</evidence>
<feature type="compositionally biased region" description="Low complexity" evidence="1">
    <location>
        <begin position="102"/>
        <end position="114"/>
    </location>
</feature>
<sequence>MSNRGSRSYHGERAETRRLLLLRVWITLTLILGVNYVAWRWLASVNWATWWISVPLVLAETYSIIDLSLFGMTVWRSRQRGEPDDGPGRVGRGRLHHHLQRAARAGPAHRAGRT</sequence>
<organism evidence="3">
    <name type="scientific">uncultured Corynebacterium sp</name>
    <dbReference type="NCBI Taxonomy" id="159447"/>
    <lineage>
        <taxon>Bacteria</taxon>
        <taxon>Bacillati</taxon>
        <taxon>Actinomycetota</taxon>
        <taxon>Actinomycetes</taxon>
        <taxon>Mycobacteriales</taxon>
        <taxon>Corynebacteriaceae</taxon>
        <taxon>Corynebacterium</taxon>
        <taxon>environmental samples</taxon>
    </lineage>
</organism>
<feature type="transmembrane region" description="Helical" evidence="2">
    <location>
        <begin position="20"/>
        <end position="42"/>
    </location>
</feature>
<name>A0A060C110_9CORY</name>
<feature type="non-terminal residue" evidence="3">
    <location>
        <position position="114"/>
    </location>
</feature>
<feature type="region of interest" description="Disordered" evidence="1">
    <location>
        <begin position="79"/>
        <end position="114"/>
    </location>
</feature>
<reference evidence="3" key="1">
    <citation type="journal article" date="2013" name="Environ. Microbiol.">
        <title>Seasonally variable intestinal metagenomes of the red palm weevil (Rhynchophorus ferrugineus).</title>
        <authorList>
            <person name="Jia S."/>
            <person name="Zhang X."/>
            <person name="Zhang G."/>
            <person name="Yin A."/>
            <person name="Zhang S."/>
            <person name="Li F."/>
            <person name="Wang L."/>
            <person name="Zhao D."/>
            <person name="Yun Q."/>
            <person name="Tala"/>
            <person name="Wang J."/>
            <person name="Sun G."/>
            <person name="Baabdullah M."/>
            <person name="Yu X."/>
            <person name="Hu S."/>
            <person name="Al-Mssallem I.S."/>
            <person name="Yu J."/>
        </authorList>
    </citation>
    <scope>NUCLEOTIDE SEQUENCE</scope>
</reference>